<organism evidence="8 9">
    <name type="scientific">Streptomyces davaonensis (strain DSM 101723 / JCM 4913 / KCC S-0913 / 768)</name>
    <dbReference type="NCBI Taxonomy" id="1214101"/>
    <lineage>
        <taxon>Bacteria</taxon>
        <taxon>Bacillati</taxon>
        <taxon>Actinomycetota</taxon>
        <taxon>Actinomycetes</taxon>
        <taxon>Kitasatosporales</taxon>
        <taxon>Streptomycetaceae</taxon>
        <taxon>Streptomyces</taxon>
    </lineage>
</organism>
<feature type="transmembrane region" description="Helical" evidence="6">
    <location>
        <begin position="285"/>
        <end position="309"/>
    </location>
</feature>
<dbReference type="PATRIC" id="fig|1214101.3.peg.651"/>
<evidence type="ECO:0000313" key="8">
    <source>
        <dbReference type="EMBL" id="CCK25023.1"/>
    </source>
</evidence>
<dbReference type="CDD" id="cd17316">
    <property type="entry name" value="MFS_SV2_like"/>
    <property type="match status" value="1"/>
</dbReference>
<evidence type="ECO:0000256" key="1">
    <source>
        <dbReference type="ARBA" id="ARBA00004651"/>
    </source>
</evidence>
<dbReference type="Pfam" id="PF07690">
    <property type="entry name" value="MFS_1"/>
    <property type="match status" value="1"/>
</dbReference>
<evidence type="ECO:0000256" key="2">
    <source>
        <dbReference type="ARBA" id="ARBA00022448"/>
    </source>
</evidence>
<feature type="transmembrane region" description="Helical" evidence="6">
    <location>
        <begin position="349"/>
        <end position="367"/>
    </location>
</feature>
<dbReference type="PANTHER" id="PTHR23511:SF34">
    <property type="entry name" value="SYNAPTIC VESICLE GLYCOPROTEIN 2"/>
    <property type="match status" value="1"/>
</dbReference>
<feature type="transmembrane region" description="Helical" evidence="6">
    <location>
        <begin position="83"/>
        <end position="103"/>
    </location>
</feature>
<evidence type="ECO:0000256" key="3">
    <source>
        <dbReference type="ARBA" id="ARBA00022692"/>
    </source>
</evidence>
<dbReference type="InterPro" id="IPR005829">
    <property type="entry name" value="Sugar_transporter_CS"/>
</dbReference>
<evidence type="ECO:0000259" key="7">
    <source>
        <dbReference type="PROSITE" id="PS50850"/>
    </source>
</evidence>
<feature type="transmembrane region" description="Helical" evidence="6">
    <location>
        <begin position="115"/>
        <end position="133"/>
    </location>
</feature>
<feature type="transmembrane region" description="Helical" evidence="6">
    <location>
        <begin position="170"/>
        <end position="190"/>
    </location>
</feature>
<evidence type="ECO:0000256" key="5">
    <source>
        <dbReference type="ARBA" id="ARBA00023136"/>
    </source>
</evidence>
<proteinExistence type="predicted"/>
<gene>
    <name evidence="8" type="ORF">BN159_0644</name>
</gene>
<dbReference type="InterPro" id="IPR036259">
    <property type="entry name" value="MFS_trans_sf"/>
</dbReference>
<dbReference type="RefSeq" id="WP_015655423.1">
    <property type="nucleotide sequence ID" value="NC_020504.1"/>
</dbReference>
<dbReference type="PANTHER" id="PTHR23511">
    <property type="entry name" value="SYNAPTIC VESICLE GLYCOPROTEIN 2"/>
    <property type="match status" value="1"/>
</dbReference>
<dbReference type="AlphaFoldDB" id="K4QVF6"/>
<feature type="transmembrane region" description="Helical" evidence="6">
    <location>
        <begin position="373"/>
        <end position="391"/>
    </location>
</feature>
<keyword evidence="5 6" id="KW-0472">Membrane</keyword>
<dbReference type="STRING" id="1214101.BN159_0644"/>
<dbReference type="Proteomes" id="UP000008043">
    <property type="component" value="Chromosome"/>
</dbReference>
<feature type="transmembrane region" description="Helical" evidence="6">
    <location>
        <begin position="437"/>
        <end position="457"/>
    </location>
</feature>
<reference evidence="8 9" key="1">
    <citation type="journal article" date="2012" name="J. Bacteriol.">
        <title>Genome sequence of the bacterium Streptomyces davawensis JCM 4913 and heterologous production of the unique antibiotic roseoflavin.</title>
        <authorList>
            <person name="Jankowitsch F."/>
            <person name="Schwarz J."/>
            <person name="Ruckert C."/>
            <person name="Gust B."/>
            <person name="Szczepanowski R."/>
            <person name="Blom J."/>
            <person name="Pelzer S."/>
            <person name="Kalinowski J."/>
            <person name="Mack M."/>
        </authorList>
    </citation>
    <scope>NUCLEOTIDE SEQUENCE [LARGE SCALE GENOMIC DNA]</scope>
    <source>
        <strain evidence="9">DSM 101723 / JCM 4913 / KCC S-0913 / 768</strain>
    </source>
</reference>
<keyword evidence="4 6" id="KW-1133">Transmembrane helix</keyword>
<dbReference type="KEGG" id="sdv:BN159_0644"/>
<dbReference type="InterPro" id="IPR020846">
    <property type="entry name" value="MFS_dom"/>
</dbReference>
<feature type="domain" description="Major facilitator superfamily (MFS) profile" evidence="7">
    <location>
        <begin position="46"/>
        <end position="462"/>
    </location>
</feature>
<dbReference type="OrthoDB" id="9109650at2"/>
<dbReference type="eggNOG" id="COG0477">
    <property type="taxonomic scope" value="Bacteria"/>
</dbReference>
<feature type="transmembrane region" description="Helical" evidence="6">
    <location>
        <begin position="139"/>
        <end position="158"/>
    </location>
</feature>
<dbReference type="Gene3D" id="1.20.1250.20">
    <property type="entry name" value="MFS general substrate transporter like domains"/>
    <property type="match status" value="1"/>
</dbReference>
<dbReference type="SUPFAM" id="SSF103473">
    <property type="entry name" value="MFS general substrate transporter"/>
    <property type="match status" value="1"/>
</dbReference>
<keyword evidence="9" id="KW-1185">Reference proteome</keyword>
<accession>K4QVF6</accession>
<keyword evidence="3 6" id="KW-0812">Transmembrane</keyword>
<keyword evidence="2" id="KW-0813">Transport</keyword>
<protein>
    <submittedName>
        <fullName evidence="8">Putative membrane protein</fullName>
    </submittedName>
</protein>
<comment type="subcellular location">
    <subcellularLocation>
        <location evidence="1">Cell membrane</location>
        <topology evidence="1">Multi-pass membrane protein</topology>
    </subcellularLocation>
</comment>
<dbReference type="PROSITE" id="PS50850">
    <property type="entry name" value="MFS"/>
    <property type="match status" value="1"/>
</dbReference>
<dbReference type="InterPro" id="IPR011701">
    <property type="entry name" value="MFS"/>
</dbReference>
<dbReference type="PROSITE" id="PS00217">
    <property type="entry name" value="SUGAR_TRANSPORT_2"/>
    <property type="match status" value="1"/>
</dbReference>
<evidence type="ECO:0000256" key="4">
    <source>
        <dbReference type="ARBA" id="ARBA00022989"/>
    </source>
</evidence>
<dbReference type="EMBL" id="HE971709">
    <property type="protein sequence ID" value="CCK25023.1"/>
    <property type="molecule type" value="Genomic_DNA"/>
</dbReference>
<dbReference type="GO" id="GO:0005886">
    <property type="term" value="C:plasma membrane"/>
    <property type="evidence" value="ECO:0007669"/>
    <property type="project" value="UniProtKB-SubCell"/>
</dbReference>
<feature type="transmembrane region" description="Helical" evidence="6">
    <location>
        <begin position="412"/>
        <end position="431"/>
    </location>
</feature>
<feature type="transmembrane region" description="Helical" evidence="6">
    <location>
        <begin position="202"/>
        <end position="219"/>
    </location>
</feature>
<evidence type="ECO:0000256" key="6">
    <source>
        <dbReference type="SAM" id="Phobius"/>
    </source>
</evidence>
<dbReference type="HOGENOM" id="CLU_001265_46_6_11"/>
<dbReference type="GO" id="GO:0022857">
    <property type="term" value="F:transmembrane transporter activity"/>
    <property type="evidence" value="ECO:0007669"/>
    <property type="project" value="InterPro"/>
</dbReference>
<name>K4QVF6_STRDJ</name>
<evidence type="ECO:0000313" key="9">
    <source>
        <dbReference type="Proteomes" id="UP000008043"/>
    </source>
</evidence>
<feature type="transmembrane region" description="Helical" evidence="6">
    <location>
        <begin position="321"/>
        <end position="342"/>
    </location>
</feature>
<sequence length="469" mass="49190">MADISGPPPSVINGPGIAGAPDPQHVQAVVAKRLDGLPVTRWHRRVLAVVGLGSFFNFFEVALSSLLVPLLPAAWVVTTTDKSLLISATFAGELLGAVALSGLADRIGRRRMFQINLVAYAVLSVAAACAQGPTQLIVLRFLLGIGLGAELALVDTYLTELMPAARRGRMLATAYALGMLAVPVAGVLAARLPHSLASVSSWRWLMVLAGAGALCVYLLRRNLPESPRWLAAHRPTEALAAVERIEETAGLPVTAVFPAAPALGLGNQEGGERPKLWGSALRKRTFLVCLMETLGPVGFYGFASIAPLVLLHKGFTVVDSLTYLAMTAIGYPLGCYVLMHLAERIQRRTLVIASSLLVAVAGTVFGLGDSVWVIIPAGLLTTLMSVINATVSRAYGAELFPTAVRNTALGRTYSLSRLVAAILPFCTLPVLEHLGAGAVYVGCASLIALMSLAVAALGPRTNAVALEGI</sequence>
<feature type="transmembrane region" description="Helical" evidence="6">
    <location>
        <begin position="46"/>
        <end position="71"/>
    </location>
</feature>